<organism evidence="8 9">
    <name type="scientific">Flavimobilis marinus</name>
    <dbReference type="NCBI Taxonomy" id="285351"/>
    <lineage>
        <taxon>Bacteria</taxon>
        <taxon>Bacillati</taxon>
        <taxon>Actinomycetota</taxon>
        <taxon>Actinomycetes</taxon>
        <taxon>Micrococcales</taxon>
        <taxon>Jonesiaceae</taxon>
        <taxon>Flavimobilis</taxon>
    </lineage>
</organism>
<accession>A0A1I2GKE7</accession>
<protein>
    <submittedName>
        <fullName evidence="8">CDP-glycerol glycerophosphotransferase, TagB/SpsB family</fullName>
    </submittedName>
</protein>
<feature type="domain" description="Glycosyltransferase 2-like" evidence="7">
    <location>
        <begin position="27"/>
        <end position="193"/>
    </location>
</feature>
<keyword evidence="9" id="KW-1185">Reference proteome</keyword>
<dbReference type="InterPro" id="IPR043148">
    <property type="entry name" value="TagF_C"/>
</dbReference>
<evidence type="ECO:0000256" key="4">
    <source>
        <dbReference type="ARBA" id="ARBA00022679"/>
    </source>
</evidence>
<dbReference type="EMBL" id="FONZ01000003">
    <property type="protein sequence ID" value="SFF17962.1"/>
    <property type="molecule type" value="Genomic_DNA"/>
</dbReference>
<gene>
    <name evidence="8" type="ORF">SAMN04488035_1830</name>
</gene>
<dbReference type="SUPFAM" id="SSF53448">
    <property type="entry name" value="Nucleotide-diphospho-sugar transferases"/>
    <property type="match status" value="1"/>
</dbReference>
<keyword evidence="3" id="KW-1003">Cell membrane</keyword>
<dbReference type="GO" id="GO:0019350">
    <property type="term" value="P:teichoic acid biosynthetic process"/>
    <property type="evidence" value="ECO:0007669"/>
    <property type="project" value="UniProtKB-KW"/>
</dbReference>
<evidence type="ECO:0000259" key="7">
    <source>
        <dbReference type="Pfam" id="PF00535"/>
    </source>
</evidence>
<dbReference type="InterPro" id="IPR029044">
    <property type="entry name" value="Nucleotide-diphossugar_trans"/>
</dbReference>
<dbReference type="SUPFAM" id="SSF53756">
    <property type="entry name" value="UDP-Glycosyltransferase/glycogen phosphorylase"/>
    <property type="match status" value="1"/>
</dbReference>
<evidence type="ECO:0000256" key="1">
    <source>
        <dbReference type="ARBA" id="ARBA00004202"/>
    </source>
</evidence>
<keyword evidence="6" id="KW-0472">Membrane</keyword>
<sequence>MFSLCGIARRGVAGDYSDLMRSVPRFTIVSAVHNVEAYLPDFIASIEAQTFDLARLEVILIDDGSTDSSAQLLDTWARRRPETVRVIRQANAGQGAARNVGLEYATGEWVTFTDPDDTVSANYLAEIDAFLTAHPAAVLAGTYRILHMDGTGEKLDTHPLRKHFTARNRLIDLDKHDDLFYGSAPCAFFRLDLIRAQGRTFDDRIRPNFEDGHFTGRYLLDCEERKIGFVTTAQYYYRKRSDKSSTLQTSLTHPGRYTDVPRYGYLDLLEAAAERYGAAPAWVQTFLLYELSWFFSAEDKPSGSASAANGDVAREFLGHLSKIRAHLSDDVLRTFDLWRFSSTWRDAMLALGQDSWRSSVAVLTRVDVDQRLLCVSYRYAGQLPTEEFRDRGRPLEPVVTKIQDHTFFDHAMVQERIVWLPLTKDLTIRLDGQLVQIREDWPAPTDYRAKRLLAAARAAQRARPLPLSTVARGTPLSARDRWTLRLADSSLVKRVFGNAWVLMDRVHDADDSAELLFRHLRHKHRGINAWFVIEDSAPDHARLRADGYRRVVPYGSLRWKLLLLNAAHLASSHADAPVINPREVTRLRPPRWRFTFLQHGVIKDDISRWLNPKPIDLFVTSTPAELDFVGGDHSPFRFTRREVTMAGLPRFDRLYRAGHEVATEAQDLILVTPTWRFWLAPRTAEATQHREMADDLLQSDYVRQWRDLLASEELKRIADERGLTIAFMPHPNMELLLDAMRLPAHVKLIRYVGTDIARTFARAGVLVTDYSSVAFNAAYMDRPVVYFQFDAKAFFAGAHVGRGGYFEYERDGFGPVRADLEGALSAIDEVTLAGRRAASPYAERIAAAFPTRDGRSSERVVAAMKKLRSPRRGAR</sequence>
<dbReference type="InterPro" id="IPR001173">
    <property type="entry name" value="Glyco_trans_2-like"/>
</dbReference>
<keyword evidence="5" id="KW-0777">Teichoic acid biosynthesis</keyword>
<reference evidence="9" key="1">
    <citation type="submission" date="2016-10" db="EMBL/GenBank/DDBJ databases">
        <authorList>
            <person name="Varghese N."/>
            <person name="Submissions S."/>
        </authorList>
    </citation>
    <scope>NUCLEOTIDE SEQUENCE [LARGE SCALE GENOMIC DNA]</scope>
    <source>
        <strain evidence="9">DSM 19083</strain>
    </source>
</reference>
<dbReference type="Pfam" id="PF00535">
    <property type="entry name" value="Glycos_transf_2"/>
    <property type="match status" value="1"/>
</dbReference>
<dbReference type="Pfam" id="PF04464">
    <property type="entry name" value="Glyphos_transf"/>
    <property type="match status" value="1"/>
</dbReference>
<dbReference type="PANTHER" id="PTHR22916">
    <property type="entry name" value="GLYCOSYLTRANSFERASE"/>
    <property type="match status" value="1"/>
</dbReference>
<dbReference type="STRING" id="285351.SAMN04488035_1830"/>
<dbReference type="GO" id="GO:0047355">
    <property type="term" value="F:CDP-glycerol glycerophosphotransferase activity"/>
    <property type="evidence" value="ECO:0007669"/>
    <property type="project" value="InterPro"/>
</dbReference>
<dbReference type="Gene3D" id="3.90.550.10">
    <property type="entry name" value="Spore Coat Polysaccharide Biosynthesis Protein SpsA, Chain A"/>
    <property type="match status" value="1"/>
</dbReference>
<keyword evidence="4 8" id="KW-0808">Transferase</keyword>
<dbReference type="InterPro" id="IPR007554">
    <property type="entry name" value="Glycerophosphate_synth"/>
</dbReference>
<dbReference type="CDD" id="cd00761">
    <property type="entry name" value="Glyco_tranf_GTA_type"/>
    <property type="match status" value="1"/>
</dbReference>
<proteinExistence type="inferred from homology"/>
<name>A0A1I2GKE7_9MICO</name>
<evidence type="ECO:0000256" key="6">
    <source>
        <dbReference type="ARBA" id="ARBA00023136"/>
    </source>
</evidence>
<comment type="similarity">
    <text evidence="2">Belongs to the CDP-glycerol glycerophosphotransferase family.</text>
</comment>
<dbReference type="InterPro" id="IPR043149">
    <property type="entry name" value="TagF_N"/>
</dbReference>
<dbReference type="Proteomes" id="UP000198520">
    <property type="component" value="Unassembled WGS sequence"/>
</dbReference>
<evidence type="ECO:0000313" key="9">
    <source>
        <dbReference type="Proteomes" id="UP000198520"/>
    </source>
</evidence>
<dbReference type="AlphaFoldDB" id="A0A1I2GKE7"/>
<comment type="subcellular location">
    <subcellularLocation>
        <location evidence="1">Cell membrane</location>
        <topology evidence="1">Peripheral membrane protein</topology>
    </subcellularLocation>
</comment>
<evidence type="ECO:0000256" key="5">
    <source>
        <dbReference type="ARBA" id="ARBA00022944"/>
    </source>
</evidence>
<evidence type="ECO:0000256" key="2">
    <source>
        <dbReference type="ARBA" id="ARBA00010488"/>
    </source>
</evidence>
<dbReference type="Gene3D" id="3.40.50.12580">
    <property type="match status" value="1"/>
</dbReference>
<evidence type="ECO:0000313" key="8">
    <source>
        <dbReference type="EMBL" id="SFF17962.1"/>
    </source>
</evidence>
<evidence type="ECO:0000256" key="3">
    <source>
        <dbReference type="ARBA" id="ARBA00022475"/>
    </source>
</evidence>
<dbReference type="Gene3D" id="3.40.50.11820">
    <property type="match status" value="1"/>
</dbReference>
<dbReference type="GO" id="GO:0005886">
    <property type="term" value="C:plasma membrane"/>
    <property type="evidence" value="ECO:0007669"/>
    <property type="project" value="UniProtKB-SubCell"/>
</dbReference>